<dbReference type="Gene3D" id="1.10.472.80">
    <property type="entry name" value="Ypt/Rab-GAP domain of gyp1p, domain 3"/>
    <property type="match status" value="1"/>
</dbReference>
<reference evidence="2 3" key="1">
    <citation type="submission" date="2012-10" db="EMBL/GenBank/DDBJ databases">
        <authorList>
            <person name="Zafar N."/>
            <person name="Inman J."/>
            <person name="Hall N."/>
            <person name="Lorenzi H."/>
            <person name="Caler E."/>
        </authorList>
    </citation>
    <scope>NUCLEOTIDE SEQUENCE [LARGE SCALE GENOMIC DNA]</scope>
    <source>
        <strain evidence="2 3">IP1</strain>
    </source>
</reference>
<evidence type="ECO:0000259" key="1">
    <source>
        <dbReference type="PROSITE" id="PS50086"/>
    </source>
</evidence>
<dbReference type="InterPro" id="IPR035969">
    <property type="entry name" value="Rab-GAP_TBC_sf"/>
</dbReference>
<organism evidence="2 3">
    <name type="scientific">Entamoeba invadens IP1</name>
    <dbReference type="NCBI Taxonomy" id="370355"/>
    <lineage>
        <taxon>Eukaryota</taxon>
        <taxon>Amoebozoa</taxon>
        <taxon>Evosea</taxon>
        <taxon>Archamoebae</taxon>
        <taxon>Mastigamoebida</taxon>
        <taxon>Entamoebidae</taxon>
        <taxon>Entamoeba</taxon>
    </lineage>
</organism>
<dbReference type="GO" id="GO:0006886">
    <property type="term" value="P:intracellular protein transport"/>
    <property type="evidence" value="ECO:0007669"/>
    <property type="project" value="TreeGrafter"/>
</dbReference>
<proteinExistence type="predicted"/>
<dbReference type="PROSITE" id="PS50086">
    <property type="entry name" value="TBC_RABGAP"/>
    <property type="match status" value="1"/>
</dbReference>
<dbReference type="KEGG" id="eiv:EIN_066090"/>
<gene>
    <name evidence="2" type="ORF">EIN_066090</name>
</gene>
<dbReference type="AlphaFoldDB" id="A0A0A1TVC3"/>
<evidence type="ECO:0000313" key="2">
    <source>
        <dbReference type="EMBL" id="ELP84324.1"/>
    </source>
</evidence>
<dbReference type="Proteomes" id="UP000014680">
    <property type="component" value="Unassembled WGS sequence"/>
</dbReference>
<feature type="domain" description="Rab-GAP TBC" evidence="1">
    <location>
        <begin position="74"/>
        <end position="306"/>
    </location>
</feature>
<dbReference type="OMA" id="WEIRALY"/>
<dbReference type="Gene3D" id="1.10.8.270">
    <property type="entry name" value="putative rabgap domain of human tbc1 domain family member 14 like domains"/>
    <property type="match status" value="1"/>
</dbReference>
<protein>
    <recommendedName>
        <fullName evidence="1">Rab-GAP TBC domain-containing protein</fullName>
    </recommendedName>
</protein>
<keyword evidence="3" id="KW-1185">Reference proteome</keyword>
<sequence length="373" mass="43296">MENYPPVPFPKRQAPKQTSLGSFFTTLATNTMNTLSSSLVPHYTYEGNPYIFNTVCDCLNRMDYTGLEYQCTNGIPAELRCYIWYALLLRPTDPWEIRALYSEAQGTQYRSMQSMLKNIDSAGLQEMQEISKIDSKTLRVIECDIVRTFPEGAEYLFKMPEIVQMLKRILIIYSIIHTNRGYFQGLNDIVGLLIVAFLEPRQYDGVFVLPTEDVLFQSESTVYFILESIMEKLYPNNSTVFHVDHLMTKFINTIDDYFDLIAGSQINRPNSDIVKQQTYRWFVCLFSREFHYHMTFAIWDNFIVRNGFTEFIIFFALSMILTVTGKYNTSDIEKFNDSLKAFLNQMKGDDLCGIITTAYTHQQSFNTIGNVVY</sequence>
<dbReference type="PANTHER" id="PTHR22957:SF27">
    <property type="entry name" value="TBC1 DOMAIN FAMILY MEMBER 13"/>
    <property type="match status" value="1"/>
</dbReference>
<dbReference type="InterPro" id="IPR000195">
    <property type="entry name" value="Rab-GAP-TBC_dom"/>
</dbReference>
<dbReference type="RefSeq" id="XP_004183670.1">
    <property type="nucleotide sequence ID" value="XM_004183622.1"/>
</dbReference>
<dbReference type="Pfam" id="PF00566">
    <property type="entry name" value="RabGAP-TBC"/>
    <property type="match status" value="1"/>
</dbReference>
<dbReference type="GeneID" id="14883192"/>
<dbReference type="VEuPathDB" id="AmoebaDB:EIN_066090"/>
<dbReference type="EMBL" id="KB207140">
    <property type="protein sequence ID" value="ELP84324.1"/>
    <property type="molecule type" value="Genomic_DNA"/>
</dbReference>
<dbReference type="OrthoDB" id="26371at2759"/>
<dbReference type="GO" id="GO:0005096">
    <property type="term" value="F:GTPase activator activity"/>
    <property type="evidence" value="ECO:0007669"/>
    <property type="project" value="TreeGrafter"/>
</dbReference>
<evidence type="ECO:0000313" key="3">
    <source>
        <dbReference type="Proteomes" id="UP000014680"/>
    </source>
</evidence>
<name>A0A0A1TVC3_ENTIV</name>
<accession>A0A0A1TVC3</accession>
<dbReference type="PANTHER" id="PTHR22957">
    <property type="entry name" value="TBC1 DOMAIN FAMILY MEMBER GTPASE-ACTIVATING PROTEIN"/>
    <property type="match status" value="1"/>
</dbReference>
<dbReference type="SUPFAM" id="SSF47923">
    <property type="entry name" value="Ypt/Rab-GAP domain of gyp1p"/>
    <property type="match status" value="2"/>
</dbReference>
<dbReference type="SMART" id="SM00164">
    <property type="entry name" value="TBC"/>
    <property type="match status" value="1"/>
</dbReference>